<evidence type="ECO:0000256" key="1">
    <source>
        <dbReference type="SAM" id="MobiDB-lite"/>
    </source>
</evidence>
<feature type="region of interest" description="Disordered" evidence="1">
    <location>
        <begin position="134"/>
        <end position="161"/>
    </location>
</feature>
<comment type="caution">
    <text evidence="3">The sequence shown here is derived from an EMBL/GenBank/DDBJ whole genome shotgun (WGS) entry which is preliminary data.</text>
</comment>
<dbReference type="EMBL" id="LEKV01002350">
    <property type="protein sequence ID" value="KVI03457.1"/>
    <property type="molecule type" value="Genomic_DNA"/>
</dbReference>
<feature type="chain" id="PRO_5007119444" evidence="2">
    <location>
        <begin position="21"/>
        <end position="199"/>
    </location>
</feature>
<dbReference type="Proteomes" id="UP000243975">
    <property type="component" value="Unassembled WGS sequence"/>
</dbReference>
<evidence type="ECO:0000313" key="3">
    <source>
        <dbReference type="EMBL" id="KVI03457.1"/>
    </source>
</evidence>
<keyword evidence="4" id="KW-1185">Reference proteome</keyword>
<gene>
    <name evidence="3" type="ORF">Ccrd_018241</name>
</gene>
<evidence type="ECO:0000313" key="4">
    <source>
        <dbReference type="Proteomes" id="UP000243975"/>
    </source>
</evidence>
<protein>
    <submittedName>
        <fullName evidence="3">Uncharacterized protein</fullName>
    </submittedName>
</protein>
<evidence type="ECO:0000256" key="2">
    <source>
        <dbReference type="SAM" id="SignalP"/>
    </source>
</evidence>
<feature type="signal peptide" evidence="2">
    <location>
        <begin position="1"/>
        <end position="20"/>
    </location>
</feature>
<organism evidence="3 4">
    <name type="scientific">Cynara cardunculus var. scolymus</name>
    <name type="common">Globe artichoke</name>
    <name type="synonym">Cynara scolymus</name>
    <dbReference type="NCBI Taxonomy" id="59895"/>
    <lineage>
        <taxon>Eukaryota</taxon>
        <taxon>Viridiplantae</taxon>
        <taxon>Streptophyta</taxon>
        <taxon>Embryophyta</taxon>
        <taxon>Tracheophyta</taxon>
        <taxon>Spermatophyta</taxon>
        <taxon>Magnoliopsida</taxon>
        <taxon>eudicotyledons</taxon>
        <taxon>Gunneridae</taxon>
        <taxon>Pentapetalae</taxon>
        <taxon>asterids</taxon>
        <taxon>campanulids</taxon>
        <taxon>Asterales</taxon>
        <taxon>Asteraceae</taxon>
        <taxon>Carduoideae</taxon>
        <taxon>Cardueae</taxon>
        <taxon>Carduinae</taxon>
        <taxon>Cynara</taxon>
    </lineage>
</organism>
<dbReference type="Gramene" id="KVI03457">
    <property type="protein sequence ID" value="KVI03457"/>
    <property type="gene ID" value="Ccrd_018241"/>
</dbReference>
<name>A0A103Y6K8_CYNCS</name>
<accession>A0A103Y6K8</accession>
<feature type="compositionally biased region" description="Basic and acidic residues" evidence="1">
    <location>
        <begin position="134"/>
        <end position="147"/>
    </location>
</feature>
<reference evidence="3 4" key="1">
    <citation type="journal article" date="2016" name="Sci. Rep.">
        <title>The genome sequence of the outbreeding globe artichoke constructed de novo incorporating a phase-aware low-pass sequencing strategy of F1 progeny.</title>
        <authorList>
            <person name="Scaglione D."/>
            <person name="Reyes-Chin-Wo S."/>
            <person name="Acquadro A."/>
            <person name="Froenicke L."/>
            <person name="Portis E."/>
            <person name="Beitel C."/>
            <person name="Tirone M."/>
            <person name="Mauro R."/>
            <person name="Lo Monaco A."/>
            <person name="Mauromicale G."/>
            <person name="Faccioli P."/>
            <person name="Cattivelli L."/>
            <person name="Rieseberg L."/>
            <person name="Michelmore R."/>
            <person name="Lanteri S."/>
        </authorList>
    </citation>
    <scope>NUCLEOTIDE SEQUENCE [LARGE SCALE GENOMIC DNA]</scope>
    <source>
        <strain evidence="3">2C</strain>
    </source>
</reference>
<keyword evidence="2" id="KW-0732">Signal</keyword>
<dbReference type="AlphaFoldDB" id="A0A103Y6K8"/>
<proteinExistence type="predicted"/>
<dbReference type="PANTHER" id="PTHR48156:SF1">
    <property type="entry name" value="TRANSMEMBRANE PROTEIN"/>
    <property type="match status" value="1"/>
</dbReference>
<dbReference type="PANTHER" id="PTHR48156">
    <property type="entry name" value="TRANSMEMBRANE PROTEIN"/>
    <property type="match status" value="1"/>
</dbReference>
<sequence>MAVPWSMTLWMANMVWMALSGWVISCLTVADGIAASLRTGDIGPFHVFDDLSLCGCRYYYIALGGLVYNFLCHEVEPFEKVSIDDKGSTYKRLDTMIDRYKFDDSNSWLDDPSDGDRVDPNTDHEKQATHRLIGDRVEQDSDSDSRDSQGPFFSGSEKEGGECVFEALGVEEEDDEVESDDGGENVYAGIVEKVGVLLS</sequence>